<gene>
    <name evidence="3" type="ORF">D7X32_01715</name>
</gene>
<dbReference type="PANTHER" id="PTHR46825:SF8">
    <property type="entry name" value="BETA-LACTAMASE-RELATED"/>
    <property type="match status" value="1"/>
</dbReference>
<keyword evidence="4" id="KW-1185">Reference proteome</keyword>
<dbReference type="InterPro" id="IPR001466">
    <property type="entry name" value="Beta-lactam-related"/>
</dbReference>
<evidence type="ECO:0000259" key="2">
    <source>
        <dbReference type="Pfam" id="PF00144"/>
    </source>
</evidence>
<protein>
    <recommendedName>
        <fullName evidence="2">Beta-lactamase-related domain-containing protein</fullName>
    </recommendedName>
</protein>
<organism evidence="3 4">
    <name type="scientific">Corallococcus carmarthensis</name>
    <dbReference type="NCBI Taxonomy" id="2316728"/>
    <lineage>
        <taxon>Bacteria</taxon>
        <taxon>Pseudomonadati</taxon>
        <taxon>Myxococcota</taxon>
        <taxon>Myxococcia</taxon>
        <taxon>Myxococcales</taxon>
        <taxon>Cystobacterineae</taxon>
        <taxon>Myxococcaceae</taxon>
        <taxon>Corallococcus</taxon>
    </lineage>
</organism>
<evidence type="ECO:0000313" key="4">
    <source>
        <dbReference type="Proteomes" id="UP000268313"/>
    </source>
</evidence>
<feature type="compositionally biased region" description="Basic and acidic residues" evidence="1">
    <location>
        <begin position="341"/>
        <end position="351"/>
    </location>
</feature>
<dbReference type="Pfam" id="PF00144">
    <property type="entry name" value="Beta-lactamase"/>
    <property type="match status" value="1"/>
</dbReference>
<proteinExistence type="predicted"/>
<evidence type="ECO:0000313" key="3">
    <source>
        <dbReference type="EMBL" id="RKH07505.1"/>
    </source>
</evidence>
<dbReference type="Proteomes" id="UP000268313">
    <property type="component" value="Unassembled WGS sequence"/>
</dbReference>
<accession>A0A3A8KTF7</accession>
<dbReference type="PANTHER" id="PTHR46825">
    <property type="entry name" value="D-ALANYL-D-ALANINE-CARBOXYPEPTIDASE/ENDOPEPTIDASE AMPH"/>
    <property type="match status" value="1"/>
</dbReference>
<dbReference type="InterPro" id="IPR050491">
    <property type="entry name" value="AmpC-like"/>
</dbReference>
<feature type="domain" description="Beta-lactamase-related" evidence="2">
    <location>
        <begin position="195"/>
        <end position="485"/>
    </location>
</feature>
<reference evidence="4" key="1">
    <citation type="submission" date="2018-09" db="EMBL/GenBank/DDBJ databases">
        <authorList>
            <person name="Livingstone P.G."/>
            <person name="Whitworth D.E."/>
        </authorList>
    </citation>
    <scope>NUCLEOTIDE SEQUENCE [LARGE SCALE GENOMIC DNA]</scope>
    <source>
        <strain evidence="4">CA043D</strain>
    </source>
</reference>
<dbReference type="Gene3D" id="3.40.710.10">
    <property type="entry name" value="DD-peptidase/beta-lactamase superfamily"/>
    <property type="match status" value="1"/>
</dbReference>
<dbReference type="EMBL" id="RAWE01000003">
    <property type="protein sequence ID" value="RKH07505.1"/>
    <property type="molecule type" value="Genomic_DNA"/>
</dbReference>
<comment type="caution">
    <text evidence="3">The sequence shown here is derived from an EMBL/GenBank/DDBJ whole genome shotgun (WGS) entry which is preliminary data.</text>
</comment>
<dbReference type="InterPro" id="IPR012338">
    <property type="entry name" value="Beta-lactam/transpept-like"/>
</dbReference>
<evidence type="ECO:0000256" key="1">
    <source>
        <dbReference type="SAM" id="MobiDB-lite"/>
    </source>
</evidence>
<dbReference type="SUPFAM" id="SSF56601">
    <property type="entry name" value="beta-lactamase/transpeptidase-like"/>
    <property type="match status" value="1"/>
</dbReference>
<feature type="region of interest" description="Disordered" evidence="1">
    <location>
        <begin position="337"/>
        <end position="378"/>
    </location>
</feature>
<name>A0A3A8KTF7_9BACT</name>
<dbReference type="AlphaFoldDB" id="A0A3A8KTF7"/>
<sequence>MLSPWQRCTFVLRVLSEVIMDNPNPTLRILTLANQTLHVTGYEGFAQEEISLPVGTRIVPGESNFVDVALLDLTKDPARQAMVYLGLTRASRDFTCYLKQDGEKSILILGLYRGSGVEPEPLEKQYGDVGTFRDSGHLLIWQYQIDKMFPFSAAHARLQPLVEGAAFAGDIFQFKYQLPKMVIGAIVRAADGTFASTVLGWGDANVSCVPDEQTLIPLGSITKAFAGHLLARMVAKGEARFTEQVVENPAIRFIDLVTHTSGLPREITPNIGLEAPKPELLPSVLFPPGTGALYSNVGFNVLSRALFDQCHTSKSASYGDLLNQEVLAPLQLGHTSFTEPPWKKGSSDDRGQNLFGGYMPDGKPWPRGQHDSTPRGASGLYSTPEDLLRWLQWHLETGGNPDRLDAETRLLDHATYVQRDGLHPVLGLDESGHMDAMGLGWVVMMPRGDRPFILQKAGATTGVFNYLAFSPVRGVGFFMSLDRFDVGAATEMPQMINDLIASAAPR</sequence>